<dbReference type="Proteomes" id="UP000805193">
    <property type="component" value="Unassembled WGS sequence"/>
</dbReference>
<accession>A0AC60P5D0</accession>
<organism evidence="1 2">
    <name type="scientific">Ixodes persulcatus</name>
    <name type="common">Taiga tick</name>
    <dbReference type="NCBI Taxonomy" id="34615"/>
    <lineage>
        <taxon>Eukaryota</taxon>
        <taxon>Metazoa</taxon>
        <taxon>Ecdysozoa</taxon>
        <taxon>Arthropoda</taxon>
        <taxon>Chelicerata</taxon>
        <taxon>Arachnida</taxon>
        <taxon>Acari</taxon>
        <taxon>Parasitiformes</taxon>
        <taxon>Ixodida</taxon>
        <taxon>Ixodoidea</taxon>
        <taxon>Ixodidae</taxon>
        <taxon>Ixodinae</taxon>
        <taxon>Ixodes</taxon>
    </lineage>
</organism>
<gene>
    <name evidence="1" type="ORF">HPB47_008303</name>
</gene>
<evidence type="ECO:0000313" key="2">
    <source>
        <dbReference type="Proteomes" id="UP000805193"/>
    </source>
</evidence>
<dbReference type="EMBL" id="JABSTQ010011170">
    <property type="protein sequence ID" value="KAG0414531.1"/>
    <property type="molecule type" value="Genomic_DNA"/>
</dbReference>
<reference evidence="1 2" key="1">
    <citation type="journal article" date="2020" name="Cell">
        <title>Large-Scale Comparative Analyses of Tick Genomes Elucidate Their Genetic Diversity and Vector Capacities.</title>
        <authorList>
            <consortium name="Tick Genome and Microbiome Consortium (TIGMIC)"/>
            <person name="Jia N."/>
            <person name="Wang J."/>
            <person name="Shi W."/>
            <person name="Du L."/>
            <person name="Sun Y."/>
            <person name="Zhan W."/>
            <person name="Jiang J.F."/>
            <person name="Wang Q."/>
            <person name="Zhang B."/>
            <person name="Ji P."/>
            <person name="Bell-Sakyi L."/>
            <person name="Cui X.M."/>
            <person name="Yuan T.T."/>
            <person name="Jiang B.G."/>
            <person name="Yang W.F."/>
            <person name="Lam T.T."/>
            <person name="Chang Q.C."/>
            <person name="Ding S.J."/>
            <person name="Wang X.J."/>
            <person name="Zhu J.G."/>
            <person name="Ruan X.D."/>
            <person name="Zhao L."/>
            <person name="Wei J.T."/>
            <person name="Ye R.Z."/>
            <person name="Que T.C."/>
            <person name="Du C.H."/>
            <person name="Zhou Y.H."/>
            <person name="Cheng J.X."/>
            <person name="Dai P.F."/>
            <person name="Guo W.B."/>
            <person name="Han X.H."/>
            <person name="Huang E.J."/>
            <person name="Li L.F."/>
            <person name="Wei W."/>
            <person name="Gao Y.C."/>
            <person name="Liu J.Z."/>
            <person name="Shao H.Z."/>
            <person name="Wang X."/>
            <person name="Wang C.C."/>
            <person name="Yang T.C."/>
            <person name="Huo Q.B."/>
            <person name="Li W."/>
            <person name="Chen H.Y."/>
            <person name="Chen S.E."/>
            <person name="Zhou L.G."/>
            <person name="Ni X.B."/>
            <person name="Tian J.H."/>
            <person name="Sheng Y."/>
            <person name="Liu T."/>
            <person name="Pan Y.S."/>
            <person name="Xia L.Y."/>
            <person name="Li J."/>
            <person name="Zhao F."/>
            <person name="Cao W.C."/>
        </authorList>
    </citation>
    <scope>NUCLEOTIDE SEQUENCE [LARGE SCALE GENOMIC DNA]</scope>
    <source>
        <strain evidence="1">Iper-2018</strain>
    </source>
</reference>
<evidence type="ECO:0000313" key="1">
    <source>
        <dbReference type="EMBL" id="KAG0414531.1"/>
    </source>
</evidence>
<proteinExistence type="predicted"/>
<protein>
    <submittedName>
        <fullName evidence="1">Uncharacterized protein</fullName>
    </submittedName>
</protein>
<name>A0AC60P5D0_IXOPE</name>
<keyword evidence="2" id="KW-1185">Reference proteome</keyword>
<sequence length="259" mass="29042">MRGAHRVFCTSRELSFRVDCEPANAAAERATTVPPAARRRSDRAVFLARGYLPEGARTASNVDRRRGTGGYSRSVPVTFHSETASKTREEERGGPGKPVRRTRAVLLRLRRPPPPLKADDESATSEEHQNRHLRPRRGRDGPPGRRRKRDLRSTTGVRHPSLLSASGGAAEGRLPVHSLFERPVLTGDMKTGQRPVHARQPSLREVRDTTATEELYFVSPYVQAKAMLEARARKLRAFRLSLLKRASWAETQKALVSRF</sequence>
<comment type="caution">
    <text evidence="1">The sequence shown here is derived from an EMBL/GenBank/DDBJ whole genome shotgun (WGS) entry which is preliminary data.</text>
</comment>